<protein>
    <recommendedName>
        <fullName evidence="3">Carbohydrate kinase PfkB domain-containing protein</fullName>
    </recommendedName>
</protein>
<organism evidence="4 5">
    <name type="scientific">Pseudallescheria apiosperma</name>
    <name type="common">Scedosporium apiospermum</name>
    <dbReference type="NCBI Taxonomy" id="563466"/>
    <lineage>
        <taxon>Eukaryota</taxon>
        <taxon>Fungi</taxon>
        <taxon>Dikarya</taxon>
        <taxon>Ascomycota</taxon>
        <taxon>Pezizomycotina</taxon>
        <taxon>Sordariomycetes</taxon>
        <taxon>Hypocreomycetidae</taxon>
        <taxon>Microascales</taxon>
        <taxon>Microascaceae</taxon>
        <taxon>Scedosporium</taxon>
    </lineage>
</organism>
<dbReference type="EMBL" id="JOWA01000165">
    <property type="protein sequence ID" value="KEZ39045.1"/>
    <property type="molecule type" value="Genomic_DNA"/>
</dbReference>
<accession>A0A084FVD3</accession>
<dbReference type="Gene3D" id="3.40.1190.20">
    <property type="match status" value="1"/>
</dbReference>
<dbReference type="Pfam" id="PF00294">
    <property type="entry name" value="PfkB"/>
    <property type="match status" value="1"/>
</dbReference>
<evidence type="ECO:0000313" key="4">
    <source>
        <dbReference type="EMBL" id="KEZ39045.1"/>
    </source>
</evidence>
<feature type="domain" description="Carbohydrate kinase PfkB" evidence="3">
    <location>
        <begin position="118"/>
        <end position="330"/>
    </location>
</feature>
<name>A0A084FVD3_PSEDA</name>
<reference evidence="4 5" key="1">
    <citation type="journal article" date="2014" name="Genome Announc.">
        <title>Draft genome sequence of the pathogenic fungus Scedosporium apiospermum.</title>
        <authorList>
            <person name="Vandeputte P."/>
            <person name="Ghamrawi S."/>
            <person name="Rechenmann M."/>
            <person name="Iltis A."/>
            <person name="Giraud S."/>
            <person name="Fleury M."/>
            <person name="Thornton C."/>
            <person name="Delhaes L."/>
            <person name="Meyer W."/>
            <person name="Papon N."/>
            <person name="Bouchara J.P."/>
        </authorList>
    </citation>
    <scope>NUCLEOTIDE SEQUENCE [LARGE SCALE GENOMIC DNA]</scope>
    <source>
        <strain evidence="4 5">IHEM 14462</strain>
    </source>
</reference>
<dbReference type="SUPFAM" id="SSF53613">
    <property type="entry name" value="Ribokinase-like"/>
    <property type="match status" value="1"/>
</dbReference>
<dbReference type="RefSeq" id="XP_016638844.1">
    <property type="nucleotide sequence ID" value="XM_016784010.1"/>
</dbReference>
<evidence type="ECO:0000256" key="2">
    <source>
        <dbReference type="ARBA" id="ARBA00022777"/>
    </source>
</evidence>
<dbReference type="KEGG" id="sapo:SAPIO_CDS10423"/>
<evidence type="ECO:0000313" key="5">
    <source>
        <dbReference type="Proteomes" id="UP000028545"/>
    </source>
</evidence>
<keyword evidence="5" id="KW-1185">Reference proteome</keyword>
<dbReference type="InterPro" id="IPR002173">
    <property type="entry name" value="Carboh/pur_kinase_PfkB_CS"/>
</dbReference>
<dbReference type="InterPro" id="IPR011611">
    <property type="entry name" value="PfkB_dom"/>
</dbReference>
<proteinExistence type="predicted"/>
<dbReference type="OMA" id="CDYVVFS"/>
<dbReference type="VEuPathDB" id="FungiDB:SAPIO_CDS10423"/>
<dbReference type="AlphaFoldDB" id="A0A084FVD3"/>
<dbReference type="PANTHER" id="PTHR42774">
    <property type="entry name" value="PHOSPHOTRANSFERASE SYSTEM TRANSPORT PROTEIN"/>
    <property type="match status" value="1"/>
</dbReference>
<dbReference type="PANTHER" id="PTHR42774:SF3">
    <property type="entry name" value="KETOHEXOKINASE"/>
    <property type="match status" value="1"/>
</dbReference>
<dbReference type="OrthoDB" id="204058at2759"/>
<sequence length="342" mass="36979">MKHIFLVGACYVDTILSVPYFPEEDSKLRAQSLAVRRGGNCPNSLEVLHQLLLHSSLKNGAALSDVRTHLVSCLPDISSTATARIKASFRTRGTPQGKEEKEAEGYEELVEGCFLTCIYRDGVEEPASSFIVRSLATGSRTIVNYNGLEEMTLEEFRGVVAEFEGAESSWWHFEGRIPETTLQCIQHLRSVLPNAKISVEVEKPGREGLTSLAEAADVIFYSRSWAEARGHGNAAACLENETPRTASLALCTWGSQGATAFTPSDGLLAECPVGTPADGSHIEVVDTVGAGDTFIAGFLYGLTCHSTDWDTEAKLKFAVELATLKVQREGFGGLGRDARGCL</sequence>
<gene>
    <name evidence="4" type="ORF">SAPIO_CDS10423</name>
</gene>
<keyword evidence="1" id="KW-0808">Transferase</keyword>
<dbReference type="Proteomes" id="UP000028545">
    <property type="component" value="Unassembled WGS sequence"/>
</dbReference>
<dbReference type="PROSITE" id="PS00584">
    <property type="entry name" value="PFKB_KINASES_2"/>
    <property type="match status" value="1"/>
</dbReference>
<dbReference type="InterPro" id="IPR052562">
    <property type="entry name" value="Ketohexokinase-related"/>
</dbReference>
<comment type="caution">
    <text evidence="4">The sequence shown here is derived from an EMBL/GenBank/DDBJ whole genome shotgun (WGS) entry which is preliminary data.</text>
</comment>
<dbReference type="HOGENOM" id="CLU_027634_3_1_1"/>
<dbReference type="GO" id="GO:0016301">
    <property type="term" value="F:kinase activity"/>
    <property type="evidence" value="ECO:0007669"/>
    <property type="project" value="UniProtKB-KW"/>
</dbReference>
<evidence type="ECO:0000259" key="3">
    <source>
        <dbReference type="Pfam" id="PF00294"/>
    </source>
</evidence>
<dbReference type="GeneID" id="27719618"/>
<evidence type="ECO:0000256" key="1">
    <source>
        <dbReference type="ARBA" id="ARBA00022679"/>
    </source>
</evidence>
<keyword evidence="2" id="KW-0418">Kinase</keyword>
<dbReference type="InterPro" id="IPR029056">
    <property type="entry name" value="Ribokinase-like"/>
</dbReference>